<accession>A0A0F9W498</accession>
<comment type="caution">
    <text evidence="2">The sequence shown here is derived from an EMBL/GenBank/DDBJ whole genome shotgun (WGS) entry which is preliminary data.</text>
</comment>
<feature type="transmembrane region" description="Helical" evidence="1">
    <location>
        <begin position="15"/>
        <end position="32"/>
    </location>
</feature>
<proteinExistence type="predicted"/>
<evidence type="ECO:0000313" key="2">
    <source>
        <dbReference type="EMBL" id="KKN72848.1"/>
    </source>
</evidence>
<gene>
    <name evidence="2" type="ORF">LCGC14_0407030</name>
</gene>
<keyword evidence="1" id="KW-0812">Transmembrane</keyword>
<sequence length="63" mass="7029">MNNNENPWWLPPGSIRAALAVMVIGSLCYAFLKAIEVPDRLWDLGLLVLGAYFVQKVIATLKK</sequence>
<evidence type="ECO:0000256" key="1">
    <source>
        <dbReference type="SAM" id="Phobius"/>
    </source>
</evidence>
<keyword evidence="1" id="KW-0472">Membrane</keyword>
<dbReference type="AlphaFoldDB" id="A0A0F9W498"/>
<organism evidence="2">
    <name type="scientific">marine sediment metagenome</name>
    <dbReference type="NCBI Taxonomy" id="412755"/>
    <lineage>
        <taxon>unclassified sequences</taxon>
        <taxon>metagenomes</taxon>
        <taxon>ecological metagenomes</taxon>
    </lineage>
</organism>
<protein>
    <submittedName>
        <fullName evidence="2">Uncharacterized protein</fullName>
    </submittedName>
</protein>
<dbReference type="EMBL" id="LAZR01000354">
    <property type="protein sequence ID" value="KKN72848.1"/>
    <property type="molecule type" value="Genomic_DNA"/>
</dbReference>
<keyword evidence="1" id="KW-1133">Transmembrane helix</keyword>
<reference evidence="2" key="1">
    <citation type="journal article" date="2015" name="Nature">
        <title>Complex archaea that bridge the gap between prokaryotes and eukaryotes.</title>
        <authorList>
            <person name="Spang A."/>
            <person name="Saw J.H."/>
            <person name="Jorgensen S.L."/>
            <person name="Zaremba-Niedzwiedzka K."/>
            <person name="Martijn J."/>
            <person name="Lind A.E."/>
            <person name="van Eijk R."/>
            <person name="Schleper C."/>
            <person name="Guy L."/>
            <person name="Ettema T.J."/>
        </authorList>
    </citation>
    <scope>NUCLEOTIDE SEQUENCE</scope>
</reference>
<name>A0A0F9W498_9ZZZZ</name>